<dbReference type="CDD" id="cd00383">
    <property type="entry name" value="trans_reg_C"/>
    <property type="match status" value="1"/>
</dbReference>
<sequence>MRVLIVDDDAVLGEAVARGLQRASIAADVVLDGESALEHLMVHDYDAVVLDRALPGLHGDEVLEWIVGSTPRVKVLMLTATASLDDRVNGLAAGADDYLAKPFAVVELVARLRAITRRPSASIPPLLRKGGIALDPHRHEASRDGRVLALGRKEFAVLELLLEADGAVVSTEQLLEKAWDVNTDPFTNTVRVTLSSLRRKLGAPAAVETVIGVGYRIRG</sequence>
<dbReference type="PROSITE" id="PS50110">
    <property type="entry name" value="RESPONSE_REGULATORY"/>
    <property type="match status" value="1"/>
</dbReference>
<dbReference type="InterPro" id="IPR036388">
    <property type="entry name" value="WH-like_DNA-bd_sf"/>
</dbReference>
<proteinExistence type="predicted"/>
<organism evidence="6 7">
    <name type="scientific">Herbiconiux moechotypicola</name>
    <dbReference type="NCBI Taxonomy" id="637393"/>
    <lineage>
        <taxon>Bacteria</taxon>
        <taxon>Bacillati</taxon>
        <taxon>Actinomycetota</taxon>
        <taxon>Actinomycetes</taxon>
        <taxon>Micrococcales</taxon>
        <taxon>Microbacteriaceae</taxon>
        <taxon>Herbiconiux</taxon>
    </lineage>
</organism>
<evidence type="ECO:0000256" key="2">
    <source>
        <dbReference type="PROSITE-ProRule" id="PRU00169"/>
    </source>
</evidence>
<dbReference type="SMART" id="SM00448">
    <property type="entry name" value="REC"/>
    <property type="match status" value="1"/>
</dbReference>
<dbReference type="PANTHER" id="PTHR48111">
    <property type="entry name" value="REGULATOR OF RPOS"/>
    <property type="match status" value="1"/>
</dbReference>
<feature type="domain" description="OmpR/PhoB-type" evidence="5">
    <location>
        <begin position="124"/>
        <end position="219"/>
    </location>
</feature>
<dbReference type="Pfam" id="PF00486">
    <property type="entry name" value="Trans_reg_C"/>
    <property type="match status" value="1"/>
</dbReference>
<keyword evidence="7" id="KW-1185">Reference proteome</keyword>
<dbReference type="RefSeq" id="WP_259480047.1">
    <property type="nucleotide sequence ID" value="NZ_BAAAQY010000008.1"/>
</dbReference>
<feature type="modified residue" description="4-aspartylphosphate" evidence="2">
    <location>
        <position position="51"/>
    </location>
</feature>
<feature type="domain" description="Response regulatory" evidence="4">
    <location>
        <begin position="2"/>
        <end position="116"/>
    </location>
</feature>
<comment type="caution">
    <text evidence="6">The sequence shown here is derived from an EMBL/GenBank/DDBJ whole genome shotgun (WGS) entry which is preliminary data.</text>
</comment>
<dbReference type="InterPro" id="IPR039420">
    <property type="entry name" value="WalR-like"/>
</dbReference>
<dbReference type="SMART" id="SM00862">
    <property type="entry name" value="Trans_reg_C"/>
    <property type="match status" value="1"/>
</dbReference>
<evidence type="ECO:0000256" key="3">
    <source>
        <dbReference type="PROSITE-ProRule" id="PRU01091"/>
    </source>
</evidence>
<keyword evidence="2" id="KW-0597">Phosphoprotein</keyword>
<keyword evidence="1 3" id="KW-0238">DNA-binding</keyword>
<evidence type="ECO:0000259" key="5">
    <source>
        <dbReference type="PROSITE" id="PS51755"/>
    </source>
</evidence>
<dbReference type="Gene3D" id="6.10.250.690">
    <property type="match status" value="1"/>
</dbReference>
<evidence type="ECO:0000259" key="4">
    <source>
        <dbReference type="PROSITE" id="PS50110"/>
    </source>
</evidence>
<dbReference type="Proteomes" id="UP001500929">
    <property type="component" value="Unassembled WGS sequence"/>
</dbReference>
<evidence type="ECO:0000313" key="6">
    <source>
        <dbReference type="EMBL" id="GAA2240711.1"/>
    </source>
</evidence>
<reference evidence="6 7" key="1">
    <citation type="journal article" date="2019" name="Int. J. Syst. Evol. Microbiol.">
        <title>The Global Catalogue of Microorganisms (GCM) 10K type strain sequencing project: providing services to taxonomists for standard genome sequencing and annotation.</title>
        <authorList>
            <consortium name="The Broad Institute Genomics Platform"/>
            <consortium name="The Broad Institute Genome Sequencing Center for Infectious Disease"/>
            <person name="Wu L."/>
            <person name="Ma J."/>
        </authorList>
    </citation>
    <scope>NUCLEOTIDE SEQUENCE [LARGE SCALE GENOMIC DNA]</scope>
    <source>
        <strain evidence="6 7">JCM 16117</strain>
    </source>
</reference>
<dbReference type="InterPro" id="IPR001867">
    <property type="entry name" value="OmpR/PhoB-type_DNA-bd"/>
</dbReference>
<name>A0ABN3DSL3_9MICO</name>
<gene>
    <name evidence="6" type="ORF">GCM10009851_27620</name>
</gene>
<dbReference type="EMBL" id="BAAAQY010000008">
    <property type="protein sequence ID" value="GAA2240711.1"/>
    <property type="molecule type" value="Genomic_DNA"/>
</dbReference>
<dbReference type="InterPro" id="IPR001789">
    <property type="entry name" value="Sig_transdc_resp-reg_receiver"/>
</dbReference>
<evidence type="ECO:0000256" key="1">
    <source>
        <dbReference type="ARBA" id="ARBA00023125"/>
    </source>
</evidence>
<dbReference type="Gene3D" id="3.40.50.2300">
    <property type="match status" value="1"/>
</dbReference>
<dbReference type="PANTHER" id="PTHR48111:SF36">
    <property type="entry name" value="TRANSCRIPTIONAL REGULATORY PROTEIN CUTR"/>
    <property type="match status" value="1"/>
</dbReference>
<dbReference type="Pfam" id="PF00072">
    <property type="entry name" value="Response_reg"/>
    <property type="match status" value="1"/>
</dbReference>
<feature type="DNA-binding region" description="OmpR/PhoB-type" evidence="3">
    <location>
        <begin position="124"/>
        <end position="219"/>
    </location>
</feature>
<accession>A0ABN3DSL3</accession>
<dbReference type="PROSITE" id="PS51755">
    <property type="entry name" value="OMPR_PHOB"/>
    <property type="match status" value="1"/>
</dbReference>
<protein>
    <submittedName>
        <fullName evidence="6">Response regulator transcription factor</fullName>
    </submittedName>
</protein>
<dbReference type="SUPFAM" id="SSF52172">
    <property type="entry name" value="CheY-like"/>
    <property type="match status" value="1"/>
</dbReference>
<evidence type="ECO:0000313" key="7">
    <source>
        <dbReference type="Proteomes" id="UP001500929"/>
    </source>
</evidence>
<dbReference type="InterPro" id="IPR011006">
    <property type="entry name" value="CheY-like_superfamily"/>
</dbReference>
<dbReference type="Gene3D" id="1.10.10.10">
    <property type="entry name" value="Winged helix-like DNA-binding domain superfamily/Winged helix DNA-binding domain"/>
    <property type="match status" value="1"/>
</dbReference>